<organism evidence="5 6">
    <name type="scientific">Rhodamnia argentea</name>
    <dbReference type="NCBI Taxonomy" id="178133"/>
    <lineage>
        <taxon>Eukaryota</taxon>
        <taxon>Viridiplantae</taxon>
        <taxon>Streptophyta</taxon>
        <taxon>Embryophyta</taxon>
        <taxon>Tracheophyta</taxon>
        <taxon>Spermatophyta</taxon>
        <taxon>Magnoliopsida</taxon>
        <taxon>eudicotyledons</taxon>
        <taxon>Gunneridae</taxon>
        <taxon>Pentapetalae</taxon>
        <taxon>rosids</taxon>
        <taxon>malvids</taxon>
        <taxon>Myrtales</taxon>
        <taxon>Myrtaceae</taxon>
        <taxon>Myrtoideae</taxon>
        <taxon>Myrteae</taxon>
        <taxon>Australasian group</taxon>
        <taxon>Rhodamnia</taxon>
    </lineage>
</organism>
<accession>A0A8B8MN82</accession>
<feature type="compositionally biased region" description="Acidic residues" evidence="4">
    <location>
        <begin position="37"/>
        <end position="47"/>
    </location>
</feature>
<dbReference type="GO" id="GO:0005634">
    <property type="term" value="C:nucleus"/>
    <property type="evidence" value="ECO:0007669"/>
    <property type="project" value="TreeGrafter"/>
</dbReference>
<evidence type="ECO:0000313" key="6">
    <source>
        <dbReference type="RefSeq" id="XP_030511413.1"/>
    </source>
</evidence>
<dbReference type="GO" id="GO:0006355">
    <property type="term" value="P:regulation of DNA-templated transcription"/>
    <property type="evidence" value="ECO:0007669"/>
    <property type="project" value="TreeGrafter"/>
</dbReference>
<evidence type="ECO:0000256" key="2">
    <source>
        <dbReference type="ARBA" id="ARBA00023163"/>
    </source>
</evidence>
<keyword evidence="2" id="KW-0804">Transcription</keyword>
<sequence length="1431" mass="157219">MSSCANSPGKGGHTSQADTEPTSSNLDEWPKSPAKADEEEDEDEDVDFNPFLKETPSPDASSSLSSEIEGIDGDAVENGVRPLQTAEICSSELTDEGPSFVVEDSEHCEGGNLVLDTLSPKLVCEQELPELVAGSLSKTDSEILSQAENGHLQGKEDYMSRRPDSHGDMVEEATNSWKLLTHSDDEDAICKRTRARYSLASFTLDELESFLQETDDDDDIQNVDDEEEYKKFLAAVLLGVDGDGHPTPETANVDDEDEDNDADFEIELEEALESDLDDRPSDKTTKGNYECSRRRPETRQNRGKNTSAECKKKLLQHGKRPLRPLLPLVPVGSTSYLPALSGQPSMADAPLNYASLTANAGCINGFAPNQIGQLYCLIHEHVQLLIQIYSLCVLDPPRQHIASQVEELILQMLHKRDQMVARRSIPYPSICFSPAYVCSSTSEGSKRSNMAQHTLVSAPTLEAQRVTSSTNNQMLATLNDSQGQGHGEYAGSQALGSRAVADSVWLPNISGPVLSVLDVAPLNLVKTYIDDLRIVVKEQRRWHVESTCDIRSEREPLFPISSSLSAVEVDIQVLSGASPSNARTGSPSSGHHPLKRSLAAAIVESAKKQSVALVERDVAKLAQIFFPVFNRALFPHKPPPSAVANRVLFTDAEDELLALGIMEFNTDWKAIQQRFLPCKSKHQIFVRQKNRCSSKAPENPIKAVRRMKTSPLTAEEIQYIQEGFKIYKLDWMSVCKFIVPHRDPSLLPRQWRVALGTQKSYKQNPTKKEKRRAYEAERRRRRSADQASWLNASEKDYQVEHAGAENSCEDDCVDDPEEAYVHEGFLVDWRPGPSSHTSFKQPRSYVGKGGLHGMREEAAYDIHYETQCHAGSTHQFPIASSFQNTYSASRVIHNNMHGALVPFHPVSDTSFTAPKSPFGLLSNRGRQTDNARLVKLAPNLPPVNLPQNVRVISQYAYLSRDGAASTITESADNRPCHAAKVGDMPATQQSKSRSLNDSVACFPREESRVFKEKTINEERGIDSDSQMHPLLFQVPEDGRLPYYPSNCNTLAPAPISFSCGSQPQLNLSLFHSPHQLNNDRSFRPRDSASDIGLSGIDFHPLLQGTEEVNTDLTSANSTAHQPVSDAVLAKVPASGGSLTPGTDLSSCVDRASELDLDIHLSSSSILEKAIGRNAGATHKLVLPIKHSTKSGTLLKGQQTSGPFDEQPENLSSVRSDLISGSQMSSRPNDAVQCNMDLAGDESHPGIVMEQEELSDSDEEMEEHVEFECEEMADSEGEEESSMEIVADTYNREVQSSAAEKVVVEDHQPGLGNGCRKSNDAAPGNSSLPSLKLGLTCEGGDTASKSWLSLDPRLRGCPNPTVETQARKNCSPRPNRSCKKTKTCIRNNIEQVHDQATEAAKQLDLGTSTIPNKRPRKRTCRSNANPEVGIAM</sequence>
<feature type="region of interest" description="Disordered" evidence="4">
    <location>
        <begin position="271"/>
        <end position="308"/>
    </location>
</feature>
<feature type="region of interest" description="Disordered" evidence="4">
    <location>
        <begin position="147"/>
        <end position="169"/>
    </location>
</feature>
<keyword evidence="3" id="KW-0539">Nucleus</keyword>
<evidence type="ECO:0000313" key="5">
    <source>
        <dbReference type="Proteomes" id="UP000827889"/>
    </source>
</evidence>
<dbReference type="PANTHER" id="PTHR16088:SF3">
    <property type="entry name" value="GON-4-LIKE PROTEIN"/>
    <property type="match status" value="1"/>
</dbReference>
<reference evidence="6" key="1">
    <citation type="submission" date="2025-08" db="UniProtKB">
        <authorList>
            <consortium name="RefSeq"/>
        </authorList>
    </citation>
    <scope>IDENTIFICATION</scope>
    <source>
        <tissue evidence="6">Leaf</tissue>
    </source>
</reference>
<evidence type="ECO:0000256" key="1">
    <source>
        <dbReference type="ARBA" id="ARBA00023015"/>
    </source>
</evidence>
<dbReference type="PANTHER" id="PTHR16088">
    <property type="entry name" value="YY1 ASSOCIATED PROTEIN-RELATED"/>
    <property type="match status" value="1"/>
</dbReference>
<feature type="region of interest" description="Disordered" evidence="4">
    <location>
        <begin position="1"/>
        <end position="78"/>
    </location>
</feature>
<keyword evidence="1" id="KW-0805">Transcription regulation</keyword>
<feature type="compositionally biased region" description="Low complexity" evidence="4">
    <location>
        <begin position="57"/>
        <end position="68"/>
    </location>
</feature>
<dbReference type="RefSeq" id="XP_030511413.1">
    <property type="nucleotide sequence ID" value="XM_030655553.2"/>
</dbReference>
<dbReference type="KEGG" id="rarg:115725896"/>
<feature type="region of interest" description="Disordered" evidence="4">
    <location>
        <begin position="240"/>
        <end position="259"/>
    </location>
</feature>
<dbReference type="GO" id="GO:0003712">
    <property type="term" value="F:transcription coregulator activity"/>
    <property type="evidence" value="ECO:0007669"/>
    <property type="project" value="TreeGrafter"/>
</dbReference>
<dbReference type="InterPro" id="IPR052435">
    <property type="entry name" value="YY1-Transcr_Regul"/>
</dbReference>
<protein>
    <submittedName>
        <fullName evidence="6">Uncharacterized protein LOC115725896 isoform X1</fullName>
    </submittedName>
</protein>
<feature type="compositionally biased region" description="Polar residues" evidence="4">
    <location>
        <begin position="13"/>
        <end position="26"/>
    </location>
</feature>
<dbReference type="OrthoDB" id="49309at2759"/>
<feature type="region of interest" description="Disordered" evidence="4">
    <location>
        <begin position="758"/>
        <end position="792"/>
    </location>
</feature>
<feature type="compositionally biased region" description="Basic and acidic residues" evidence="4">
    <location>
        <begin position="277"/>
        <end position="300"/>
    </location>
</feature>
<proteinExistence type="predicted"/>
<keyword evidence="5" id="KW-1185">Reference proteome</keyword>
<name>A0A8B8MN82_9MYRT</name>
<gene>
    <name evidence="6" type="primary">LOC115725896</name>
</gene>
<dbReference type="GeneID" id="115725896"/>
<feature type="compositionally biased region" description="Basic and acidic residues" evidence="4">
    <location>
        <begin position="153"/>
        <end position="169"/>
    </location>
</feature>
<feature type="region of interest" description="Disordered" evidence="4">
    <location>
        <begin position="1408"/>
        <end position="1431"/>
    </location>
</feature>
<dbReference type="Proteomes" id="UP000827889">
    <property type="component" value="Chromosome 3"/>
</dbReference>
<evidence type="ECO:0000256" key="4">
    <source>
        <dbReference type="SAM" id="MobiDB-lite"/>
    </source>
</evidence>
<evidence type="ECO:0000256" key="3">
    <source>
        <dbReference type="ARBA" id="ARBA00023242"/>
    </source>
</evidence>